<gene>
    <name evidence="2" type="ORF">CMUS01_12418</name>
</gene>
<organism evidence="2 3">
    <name type="scientific">Colletotrichum musicola</name>
    <dbReference type="NCBI Taxonomy" id="2175873"/>
    <lineage>
        <taxon>Eukaryota</taxon>
        <taxon>Fungi</taxon>
        <taxon>Dikarya</taxon>
        <taxon>Ascomycota</taxon>
        <taxon>Pezizomycotina</taxon>
        <taxon>Sordariomycetes</taxon>
        <taxon>Hypocreomycetidae</taxon>
        <taxon>Glomerellales</taxon>
        <taxon>Glomerellaceae</taxon>
        <taxon>Colletotrichum</taxon>
        <taxon>Colletotrichum orchidearum species complex</taxon>
    </lineage>
</organism>
<name>A0A8H6JMV6_9PEZI</name>
<evidence type="ECO:0000313" key="2">
    <source>
        <dbReference type="EMBL" id="KAF6815616.1"/>
    </source>
</evidence>
<reference evidence="2" key="1">
    <citation type="journal article" date="2020" name="Phytopathology">
        <title>Genome Sequence Resources of Colletotrichum truncatum, C. plurivorum, C. musicola, and C. sojae: Four Species Pathogenic to Soybean (Glycine max).</title>
        <authorList>
            <person name="Rogerio F."/>
            <person name="Boufleur T.R."/>
            <person name="Ciampi-Guillardi M."/>
            <person name="Sukno S.A."/>
            <person name="Thon M.R."/>
            <person name="Massola Junior N.S."/>
            <person name="Baroncelli R."/>
        </authorList>
    </citation>
    <scope>NUCLEOTIDE SEQUENCE</scope>
    <source>
        <strain evidence="2">LFN0074</strain>
    </source>
</reference>
<evidence type="ECO:0000313" key="3">
    <source>
        <dbReference type="Proteomes" id="UP000639643"/>
    </source>
</evidence>
<feature type="compositionally biased region" description="Polar residues" evidence="1">
    <location>
        <begin position="74"/>
        <end position="85"/>
    </location>
</feature>
<dbReference type="EMBL" id="WIGM01000697">
    <property type="protein sequence ID" value="KAF6815616.1"/>
    <property type="molecule type" value="Genomic_DNA"/>
</dbReference>
<proteinExistence type="predicted"/>
<dbReference type="AlphaFoldDB" id="A0A8H6JMV6"/>
<keyword evidence="3" id="KW-1185">Reference proteome</keyword>
<dbReference type="Proteomes" id="UP000639643">
    <property type="component" value="Unassembled WGS sequence"/>
</dbReference>
<evidence type="ECO:0000256" key="1">
    <source>
        <dbReference type="SAM" id="MobiDB-lite"/>
    </source>
</evidence>
<accession>A0A8H6JMV6</accession>
<sequence length="143" mass="15639">MSTVATTASASYANAYEILGIPRFRISTQIAQALLVTPPLNPTIDDLPHVVVGSQDYKVCRISTVSDEDSDSSTLPSSVDTSGSPSYKRLRPNSNVPRAKITTLRDLSVASVVSADLLFVYFENAYVQQMFWYYNPEVAGEIP</sequence>
<feature type="region of interest" description="Disordered" evidence="1">
    <location>
        <begin position="67"/>
        <end position="93"/>
    </location>
</feature>
<protein>
    <submittedName>
        <fullName evidence="2">Transposase-like protein</fullName>
    </submittedName>
</protein>
<comment type="caution">
    <text evidence="2">The sequence shown here is derived from an EMBL/GenBank/DDBJ whole genome shotgun (WGS) entry which is preliminary data.</text>
</comment>